<proteinExistence type="predicted"/>
<gene>
    <name evidence="2" type="ORF">SAMN02746068_02207</name>
</gene>
<dbReference type="InterPro" id="IPR015046">
    <property type="entry name" value="LciA_Immunity-like"/>
</dbReference>
<protein>
    <submittedName>
        <fullName evidence="2">Enterocin A Immunity</fullName>
    </submittedName>
</protein>
<dbReference type="Pfam" id="PF08951">
    <property type="entry name" value="EntA_Immun"/>
    <property type="match status" value="1"/>
</dbReference>
<name>A0A1K2HK35_9LACT</name>
<sequence>MENKSKQLFLLLDSVYNDPDIKEPIFKKIVLEAADRLDKDEKYEDVVSDLSREISKNRKNIPDKLLKIYKKIQPDVKPLKLDSKKLRDQAIAYGTIS</sequence>
<dbReference type="RefSeq" id="WP_031366954.1">
    <property type="nucleotide sequence ID" value="NZ_FPKS01000034.1"/>
</dbReference>
<dbReference type="Gene3D" id="1.20.1440.50">
    <property type="entry name" value="Ta0600-like"/>
    <property type="match status" value="1"/>
</dbReference>
<dbReference type="EMBL" id="FPKS01000034">
    <property type="protein sequence ID" value="SFZ77184.1"/>
    <property type="molecule type" value="Genomic_DNA"/>
</dbReference>
<dbReference type="AlphaFoldDB" id="A0A1K2HK35"/>
<evidence type="ECO:0000313" key="2">
    <source>
        <dbReference type="EMBL" id="SFZ77184.1"/>
    </source>
</evidence>
<dbReference type="InterPro" id="IPR023130">
    <property type="entry name" value="Ta0600-like_sf"/>
</dbReference>
<evidence type="ECO:0000256" key="1">
    <source>
        <dbReference type="ARBA" id="ARBA00023025"/>
    </source>
</evidence>
<evidence type="ECO:0000313" key="3">
    <source>
        <dbReference type="Proteomes" id="UP000185655"/>
    </source>
</evidence>
<keyword evidence="1" id="KW-0079">Bacteriocin immunity</keyword>
<organism evidence="2 3">
    <name type="scientific">Pseudolactococcus chungangensis CAU 28 = DSM 22330</name>
    <dbReference type="NCBI Taxonomy" id="1122154"/>
    <lineage>
        <taxon>Bacteria</taxon>
        <taxon>Bacillati</taxon>
        <taxon>Bacillota</taxon>
        <taxon>Bacilli</taxon>
        <taxon>Lactobacillales</taxon>
        <taxon>Streptococcaceae</taxon>
        <taxon>Pseudolactococcus</taxon>
    </lineage>
</organism>
<accession>A0A1K2HK35</accession>
<dbReference type="Proteomes" id="UP000185655">
    <property type="component" value="Unassembled WGS sequence"/>
</dbReference>
<dbReference type="GO" id="GO:0030153">
    <property type="term" value="P:bacteriocin immunity"/>
    <property type="evidence" value="ECO:0007669"/>
    <property type="project" value="UniProtKB-KW"/>
</dbReference>
<dbReference type="OrthoDB" id="2243850at2"/>
<reference evidence="2 3" key="1">
    <citation type="submission" date="2016-11" db="EMBL/GenBank/DDBJ databases">
        <authorList>
            <person name="Jaros S."/>
            <person name="Januszkiewicz K."/>
            <person name="Wedrychowicz H."/>
        </authorList>
    </citation>
    <scope>NUCLEOTIDE SEQUENCE [LARGE SCALE GENOMIC DNA]</scope>
    <source>
        <strain evidence="2 3">DSM 22330</strain>
    </source>
</reference>
<dbReference type="SUPFAM" id="SSF109797">
    <property type="entry name" value="Bacteriocin immunity protein-like"/>
    <property type="match status" value="1"/>
</dbReference>